<dbReference type="SUPFAM" id="SSF52540">
    <property type="entry name" value="P-loop containing nucleoside triphosphate hydrolases"/>
    <property type="match status" value="1"/>
</dbReference>
<proteinExistence type="predicted"/>
<name>A0A4R3J4V0_9RHOB</name>
<accession>A0A4R3J4V0</accession>
<dbReference type="InterPro" id="IPR027417">
    <property type="entry name" value="P-loop_NTPase"/>
</dbReference>
<reference evidence="1 2" key="1">
    <citation type="submission" date="2019-03" db="EMBL/GenBank/DDBJ databases">
        <title>Genomic Encyclopedia of Type Strains, Phase IV (KMG-IV): sequencing the most valuable type-strain genomes for metagenomic binning, comparative biology and taxonomic classification.</title>
        <authorList>
            <person name="Goeker M."/>
        </authorList>
    </citation>
    <scope>NUCLEOTIDE SEQUENCE [LARGE SCALE GENOMIC DNA]</scope>
    <source>
        <strain evidence="1 2">DSM 104836</strain>
    </source>
</reference>
<dbReference type="RefSeq" id="WP_132247770.1">
    <property type="nucleotide sequence ID" value="NZ_SLZU01000018.1"/>
</dbReference>
<keyword evidence="2" id="KW-1185">Reference proteome</keyword>
<evidence type="ECO:0000313" key="2">
    <source>
        <dbReference type="Proteomes" id="UP000295696"/>
    </source>
</evidence>
<dbReference type="AlphaFoldDB" id="A0A4R3J4V0"/>
<dbReference type="EMBL" id="SLZU01000018">
    <property type="protein sequence ID" value="TCS59833.1"/>
    <property type="molecule type" value="Genomic_DNA"/>
</dbReference>
<evidence type="ECO:0008006" key="3">
    <source>
        <dbReference type="Google" id="ProtNLM"/>
    </source>
</evidence>
<sequence>MNSQKPPVLVHVGYIKTGTTYLQKRILSQPGSDLALAAGEMTRAQTVQNILLADDYSFDPNEIQKQMEAISSPVRSLGKIPVWSEESLLGDPPTRRYDGFSNARKLHAVFPDALILITIRRQQSIALSMYREYVLGEGKLPITSFIGTGDEALSFTPILRPEFLCYDRAIHHYKMLFGPDRVLVLPQEMLAQDPAGYVKTLADFTGCKVPSVSSSGREHVGEKLPALALRRFSNRLVAHDSMKPGRHGLSKVSDRIVRLVNRLTPKNLDASFKRRYEHIVEQRYDGFFRTSNQQTEKLTGLDLERYGYDT</sequence>
<gene>
    <name evidence="1" type="ORF">EDD52_11844</name>
</gene>
<dbReference type="OrthoDB" id="7540582at2"/>
<evidence type="ECO:0000313" key="1">
    <source>
        <dbReference type="EMBL" id="TCS59833.1"/>
    </source>
</evidence>
<dbReference type="Gene3D" id="3.40.50.300">
    <property type="entry name" value="P-loop containing nucleotide triphosphate hydrolases"/>
    <property type="match status" value="1"/>
</dbReference>
<comment type="caution">
    <text evidence="1">The sequence shown here is derived from an EMBL/GenBank/DDBJ whole genome shotgun (WGS) entry which is preliminary data.</text>
</comment>
<protein>
    <recommendedName>
        <fullName evidence="3">Sulfotransferase family protein</fullName>
    </recommendedName>
</protein>
<organism evidence="1 2">
    <name type="scientific">Primorskyibacter sedentarius</name>
    <dbReference type="NCBI Taxonomy" id="745311"/>
    <lineage>
        <taxon>Bacteria</taxon>
        <taxon>Pseudomonadati</taxon>
        <taxon>Pseudomonadota</taxon>
        <taxon>Alphaproteobacteria</taxon>
        <taxon>Rhodobacterales</taxon>
        <taxon>Roseobacteraceae</taxon>
        <taxon>Primorskyibacter</taxon>
    </lineage>
</organism>
<dbReference type="Proteomes" id="UP000295696">
    <property type="component" value="Unassembled WGS sequence"/>
</dbReference>
<dbReference type="Pfam" id="PF13469">
    <property type="entry name" value="Sulfotransfer_3"/>
    <property type="match status" value="1"/>
</dbReference>